<sequence length="984" mass="113523">MLLRTLFIFTLAICSFWAYPQSFIGQRETVNYEKKRYNAGTQNWKILQDAQGRMYFANNEGVLVFDGAYWQLLPLPNKTIVWSIEFGKDKKLYAGGQDEMGYFSPGRNGRLQFTSLKKLLPKNEQSFSDVWDIVAKGDDVFFRSRFKIFRYHQNKITIYTARSFWLSLSLCQNQIIAHDEQRGLMLYKNDNWQPFIRKENLPAGFYITATSPYGKYSSLIATARSGVHVLTGNKLRSLQLSGFDINNTEHFSSAVALSDSSFLLSTYSNGVYQIAKDGAVAENISKKDGLQNSNVRCMFMDQDRNVWLGLDNGIDFVAYNNAVKHVNPPAFKDGGGFSMAKFNNNLYFALSNGIYKLPLDKSGKPADLSYTRANLTALSEGLTWNLSVVNNRLFSGSDDGAYEIKDDRRIAINRNAGYWIYQPLATGIGNFIAAGNYYGVRLFEDKANLPLDKGNVGDFKESARYMEIDSDNTIWTSHPYRGVYKLSLNSPHAKIYTHVNGLPSTLNNFVFKIDNQVVIATEKGIYEYDKAKDNFKPSLRWGKNFNTRALRYLKEDAAGNIWFVEGKSIGVFDKTRSSIIYIPELTSRILSGFENVCPIDSNNIFVGGENGYYHVNFAKYKQNIKPLKAYIRKVKAIADTDSLLFGGYAGNVFDSKKQLSAKAPSLSYLWNSLHFEYSSPVFEERSNVEYAYFLEGFDKEWSAWSKKTEKDYTNLPAGKYTFKIKARNHHDNESPINSYTFTITPPWYATLWAFFLYGVVIVYLLYSFYKRQERLHTQAKERELLQQRKQNEEEQKRMAYMHELELEKSEKELVKLRNEKLESEVEFKNSELASSAMNLVQKKEFLLKVKEELQRLNESGREMVEIADIKKILRLLSEEKKVNEEWEQFSVHFNKVHADFLNVVKERYPTINQQELKLCAYLIMNLSSKEIAQLMAISVRGVEISRYRLRKKLQIPTEVNLFEFLFEIQRECMKDPQQKPGEVN</sequence>
<dbReference type="GO" id="GO:0003677">
    <property type="term" value="F:DNA binding"/>
    <property type="evidence" value="ECO:0007669"/>
    <property type="project" value="InterPro"/>
</dbReference>
<comment type="caution">
    <text evidence="5">The sequence shown here is derived from an EMBL/GenBank/DDBJ whole genome shotgun (WGS) entry which is preliminary data.</text>
</comment>
<evidence type="ECO:0000256" key="3">
    <source>
        <dbReference type="SAM" id="Phobius"/>
    </source>
</evidence>
<dbReference type="SUPFAM" id="SSF63829">
    <property type="entry name" value="Calcium-dependent phosphotriesterase"/>
    <property type="match status" value="2"/>
</dbReference>
<evidence type="ECO:0000259" key="4">
    <source>
        <dbReference type="Pfam" id="PF07495"/>
    </source>
</evidence>
<dbReference type="InterPro" id="IPR036388">
    <property type="entry name" value="WH-like_DNA-bd_sf"/>
</dbReference>
<dbReference type="InterPro" id="IPR013783">
    <property type="entry name" value="Ig-like_fold"/>
</dbReference>
<dbReference type="GO" id="GO:0006355">
    <property type="term" value="P:regulation of DNA-templated transcription"/>
    <property type="evidence" value="ECO:0007669"/>
    <property type="project" value="InterPro"/>
</dbReference>
<keyword evidence="1" id="KW-0597">Phosphoprotein</keyword>
<reference evidence="5 6" key="1">
    <citation type="submission" date="2018-05" db="EMBL/GenBank/DDBJ databases">
        <title>Mucilaginibacter hurinus sp. nov., isolated from briquette warehouse soil.</title>
        <authorList>
            <person name="Choi L."/>
        </authorList>
    </citation>
    <scope>NUCLEOTIDE SEQUENCE [LARGE SCALE GENOMIC DNA]</scope>
    <source>
        <strain evidence="5 6">ZR32</strain>
    </source>
</reference>
<dbReference type="InterPro" id="IPR011123">
    <property type="entry name" value="Y_Y_Y"/>
</dbReference>
<keyword evidence="3" id="KW-1133">Transmembrane helix</keyword>
<dbReference type="PANTHER" id="PTHR43547:SF2">
    <property type="entry name" value="HYBRID SIGNAL TRANSDUCTION HISTIDINE KINASE C"/>
    <property type="match status" value="1"/>
</dbReference>
<keyword evidence="3" id="KW-0472">Membrane</keyword>
<protein>
    <submittedName>
        <fullName evidence="5">Transcriptional regulator</fullName>
    </submittedName>
</protein>
<dbReference type="EMBL" id="QGDC01000003">
    <property type="protein sequence ID" value="RCH55704.1"/>
    <property type="molecule type" value="Genomic_DNA"/>
</dbReference>
<dbReference type="Proteomes" id="UP000253209">
    <property type="component" value="Unassembled WGS sequence"/>
</dbReference>
<feature type="transmembrane region" description="Helical" evidence="3">
    <location>
        <begin position="747"/>
        <end position="766"/>
    </location>
</feature>
<feature type="domain" description="Two component regulator three Y" evidence="4">
    <location>
        <begin position="683"/>
        <end position="743"/>
    </location>
</feature>
<evidence type="ECO:0000256" key="2">
    <source>
        <dbReference type="SAM" id="Coils"/>
    </source>
</evidence>
<dbReference type="GO" id="GO:0000155">
    <property type="term" value="F:phosphorelay sensor kinase activity"/>
    <property type="evidence" value="ECO:0007669"/>
    <property type="project" value="TreeGrafter"/>
</dbReference>
<dbReference type="PANTHER" id="PTHR43547">
    <property type="entry name" value="TWO-COMPONENT HISTIDINE KINASE"/>
    <property type="match status" value="1"/>
</dbReference>
<dbReference type="SUPFAM" id="SSF46894">
    <property type="entry name" value="C-terminal effector domain of the bipartite response regulators"/>
    <property type="match status" value="1"/>
</dbReference>
<keyword evidence="3" id="KW-0812">Transmembrane</keyword>
<evidence type="ECO:0000256" key="1">
    <source>
        <dbReference type="ARBA" id="ARBA00022553"/>
    </source>
</evidence>
<dbReference type="RefSeq" id="WP_114004619.1">
    <property type="nucleotide sequence ID" value="NZ_QGDC01000003.1"/>
</dbReference>
<feature type="coiled-coil region" evidence="2">
    <location>
        <begin position="775"/>
        <end position="831"/>
    </location>
</feature>
<keyword evidence="2" id="KW-0175">Coiled coil</keyword>
<evidence type="ECO:0000313" key="5">
    <source>
        <dbReference type="EMBL" id="RCH55704.1"/>
    </source>
</evidence>
<evidence type="ECO:0000313" key="6">
    <source>
        <dbReference type="Proteomes" id="UP000253209"/>
    </source>
</evidence>
<dbReference type="Gene3D" id="2.130.10.10">
    <property type="entry name" value="YVTN repeat-like/Quinoprotein amine dehydrogenase"/>
    <property type="match status" value="3"/>
</dbReference>
<dbReference type="AlphaFoldDB" id="A0A367GQG2"/>
<gene>
    <name evidence="5" type="ORF">DJ568_07410</name>
</gene>
<dbReference type="Gene3D" id="1.10.10.10">
    <property type="entry name" value="Winged helix-like DNA-binding domain superfamily/Winged helix DNA-binding domain"/>
    <property type="match status" value="1"/>
</dbReference>
<proteinExistence type="predicted"/>
<keyword evidence="6" id="KW-1185">Reference proteome</keyword>
<dbReference type="Gene3D" id="2.60.40.10">
    <property type="entry name" value="Immunoglobulins"/>
    <property type="match status" value="1"/>
</dbReference>
<dbReference type="InterPro" id="IPR015943">
    <property type="entry name" value="WD40/YVTN_repeat-like_dom_sf"/>
</dbReference>
<dbReference type="InterPro" id="IPR016032">
    <property type="entry name" value="Sig_transdc_resp-reg_C-effctor"/>
</dbReference>
<dbReference type="Pfam" id="PF07495">
    <property type="entry name" value="Y_Y_Y"/>
    <property type="match status" value="1"/>
</dbReference>
<accession>A0A367GQG2</accession>
<organism evidence="5 6">
    <name type="scientific">Mucilaginibacter hurinus</name>
    <dbReference type="NCBI Taxonomy" id="2201324"/>
    <lineage>
        <taxon>Bacteria</taxon>
        <taxon>Pseudomonadati</taxon>
        <taxon>Bacteroidota</taxon>
        <taxon>Sphingobacteriia</taxon>
        <taxon>Sphingobacteriales</taxon>
        <taxon>Sphingobacteriaceae</taxon>
        <taxon>Mucilaginibacter</taxon>
    </lineage>
</organism>
<dbReference type="OrthoDB" id="9809670at2"/>
<name>A0A367GQG2_9SPHI</name>